<reference evidence="1" key="1">
    <citation type="journal article" date="2023" name="IScience">
        <title>Live-bearing cockroach genome reveals convergent evolutionary mechanisms linked to viviparity in insects and beyond.</title>
        <authorList>
            <person name="Fouks B."/>
            <person name="Harrison M.C."/>
            <person name="Mikhailova A.A."/>
            <person name="Marchal E."/>
            <person name="English S."/>
            <person name="Carruthers M."/>
            <person name="Jennings E.C."/>
            <person name="Chiamaka E.L."/>
            <person name="Frigard R.A."/>
            <person name="Pippel M."/>
            <person name="Attardo G.M."/>
            <person name="Benoit J.B."/>
            <person name="Bornberg-Bauer E."/>
            <person name="Tobe S.S."/>
        </authorList>
    </citation>
    <scope>NUCLEOTIDE SEQUENCE</scope>
    <source>
        <strain evidence="1">Stay&amp;Tobe</strain>
    </source>
</reference>
<accession>A0AAD7Z9H6</accession>
<comment type="caution">
    <text evidence="1">The sequence shown here is derived from an EMBL/GenBank/DDBJ whole genome shotgun (WGS) entry which is preliminary data.</text>
</comment>
<dbReference type="Proteomes" id="UP001233999">
    <property type="component" value="Unassembled WGS sequence"/>
</dbReference>
<organism evidence="1 2">
    <name type="scientific">Diploptera punctata</name>
    <name type="common">Pacific beetle cockroach</name>
    <dbReference type="NCBI Taxonomy" id="6984"/>
    <lineage>
        <taxon>Eukaryota</taxon>
        <taxon>Metazoa</taxon>
        <taxon>Ecdysozoa</taxon>
        <taxon>Arthropoda</taxon>
        <taxon>Hexapoda</taxon>
        <taxon>Insecta</taxon>
        <taxon>Pterygota</taxon>
        <taxon>Neoptera</taxon>
        <taxon>Polyneoptera</taxon>
        <taxon>Dictyoptera</taxon>
        <taxon>Blattodea</taxon>
        <taxon>Blaberoidea</taxon>
        <taxon>Blaberidae</taxon>
        <taxon>Diplopterinae</taxon>
        <taxon>Diploptera</taxon>
    </lineage>
</organism>
<protein>
    <submittedName>
        <fullName evidence="1">Uncharacterized protein</fullName>
    </submittedName>
</protein>
<feature type="non-terminal residue" evidence="1">
    <location>
        <position position="1"/>
    </location>
</feature>
<dbReference type="EMBL" id="JASPKZ010009809">
    <property type="protein sequence ID" value="KAJ9576062.1"/>
    <property type="molecule type" value="Genomic_DNA"/>
</dbReference>
<evidence type="ECO:0000313" key="1">
    <source>
        <dbReference type="EMBL" id="KAJ9576062.1"/>
    </source>
</evidence>
<reference evidence="1" key="2">
    <citation type="submission" date="2023-05" db="EMBL/GenBank/DDBJ databases">
        <authorList>
            <person name="Fouks B."/>
        </authorList>
    </citation>
    <scope>NUCLEOTIDE SEQUENCE</scope>
    <source>
        <strain evidence="1">Stay&amp;Tobe</strain>
        <tissue evidence="1">Testes</tissue>
    </source>
</reference>
<name>A0AAD7Z9H6_DIPPU</name>
<dbReference type="AlphaFoldDB" id="A0AAD7Z9H6"/>
<gene>
    <name evidence="1" type="ORF">L9F63_007027</name>
</gene>
<keyword evidence="2" id="KW-1185">Reference proteome</keyword>
<proteinExistence type="predicted"/>
<sequence length="377" mass="42209">QTPGLQPTAEMHEGRQNPCNIISINPISNSVEQNRIKSLTRGSNMAAPSLVLPSFGQQPIEGTIIMLSNNTTKVCIITSDGRLYSIREELLNERKSEDIRLQPKNQHEQQVPAFGFLSVESFIPETTQHNNISNCNLQCLSPSSSEDLDQSLFSPPPPQYRNYAYSLSTGTPSPMSTSTDTSSICWSPPRLSLDSTEENCDAILNELCSSRLPTTFTNATYDCSISYPVDSSRITYNINNDVQNYTSYIPSNHVKIIQGPEIPNIEQRTALERMNLTLDERNNAMRDLARYSDERLSKPDKDGDTKILIMIARRSPISYKDLYGLVTRLSKIPGALAAKNLQKQSALLLACLFRHENPLVARFIAEELQNLNHDLNE</sequence>
<feature type="non-terminal residue" evidence="1">
    <location>
        <position position="377"/>
    </location>
</feature>
<evidence type="ECO:0000313" key="2">
    <source>
        <dbReference type="Proteomes" id="UP001233999"/>
    </source>
</evidence>